<feature type="chain" id="PRO_5043548864" description="non-reducing end alpha-L-arabinofuranosidase" evidence="7">
    <location>
        <begin position="27"/>
        <end position="657"/>
    </location>
</feature>
<evidence type="ECO:0000256" key="3">
    <source>
        <dbReference type="ARBA" id="ARBA00012670"/>
    </source>
</evidence>
<feature type="domain" description="Alpha-L-arabinofuranosidase C-terminal" evidence="8">
    <location>
        <begin position="466"/>
        <end position="648"/>
    </location>
</feature>
<dbReference type="EMBL" id="CP121196">
    <property type="protein sequence ID" value="XBH17519.1"/>
    <property type="molecule type" value="Genomic_DNA"/>
</dbReference>
<evidence type="ECO:0000256" key="6">
    <source>
        <dbReference type="ARBA" id="ARBA00023180"/>
    </source>
</evidence>
<dbReference type="PANTHER" id="PTHR31776">
    <property type="entry name" value="ALPHA-L-ARABINOFURANOSIDASE 1"/>
    <property type="match status" value="1"/>
</dbReference>
<dbReference type="RefSeq" id="WP_348262744.1">
    <property type="nucleotide sequence ID" value="NZ_CP121196.1"/>
</dbReference>
<dbReference type="InterPro" id="IPR013780">
    <property type="entry name" value="Glyco_hydro_b"/>
</dbReference>
<evidence type="ECO:0000256" key="1">
    <source>
        <dbReference type="ARBA" id="ARBA00001462"/>
    </source>
</evidence>
<dbReference type="AlphaFoldDB" id="A0AAU7DIJ3"/>
<evidence type="ECO:0000313" key="9">
    <source>
        <dbReference type="EMBL" id="XBH17519.1"/>
    </source>
</evidence>
<dbReference type="SMART" id="SM00813">
    <property type="entry name" value="Alpha-L-AF_C"/>
    <property type="match status" value="1"/>
</dbReference>
<protein>
    <recommendedName>
        <fullName evidence="3">non-reducing end alpha-L-arabinofuranosidase</fullName>
        <ecNumber evidence="3">3.2.1.55</ecNumber>
    </recommendedName>
</protein>
<dbReference type="SUPFAM" id="SSF51445">
    <property type="entry name" value="(Trans)glycosidases"/>
    <property type="match status" value="1"/>
</dbReference>
<dbReference type="Gene3D" id="3.20.20.80">
    <property type="entry name" value="Glycosidases"/>
    <property type="match status" value="1"/>
</dbReference>
<dbReference type="PANTHER" id="PTHR31776:SF0">
    <property type="entry name" value="ALPHA-L-ARABINOFURANOSIDASE 1"/>
    <property type="match status" value="1"/>
</dbReference>
<dbReference type="SUPFAM" id="SSF49785">
    <property type="entry name" value="Galactose-binding domain-like"/>
    <property type="match status" value="1"/>
</dbReference>
<dbReference type="EC" id="3.2.1.55" evidence="3"/>
<evidence type="ECO:0000256" key="4">
    <source>
        <dbReference type="ARBA" id="ARBA00022729"/>
    </source>
</evidence>
<dbReference type="InterPro" id="IPR051563">
    <property type="entry name" value="Glycosyl_Hydrolase_51"/>
</dbReference>
<dbReference type="InterPro" id="IPR017853">
    <property type="entry name" value="GH"/>
</dbReference>
<proteinExistence type="inferred from homology"/>
<evidence type="ECO:0000256" key="5">
    <source>
        <dbReference type="ARBA" id="ARBA00022801"/>
    </source>
</evidence>
<accession>A0AAU7DIJ3</accession>
<dbReference type="InterPro" id="IPR010720">
    <property type="entry name" value="Alpha-L-AF_C"/>
</dbReference>
<evidence type="ECO:0000259" key="8">
    <source>
        <dbReference type="SMART" id="SM00813"/>
    </source>
</evidence>
<dbReference type="Gene3D" id="2.60.120.260">
    <property type="entry name" value="Galactose-binding domain-like"/>
    <property type="match status" value="1"/>
</dbReference>
<comment type="similarity">
    <text evidence="2">Belongs to the glycosyl hydrolase 51 family.</text>
</comment>
<reference evidence="9" key="1">
    <citation type="submission" date="2023-03" db="EMBL/GenBank/DDBJ databases">
        <title>Edaphobacter sp.</title>
        <authorList>
            <person name="Huber K.J."/>
            <person name="Papendorf J."/>
            <person name="Pilke C."/>
            <person name="Bunk B."/>
            <person name="Sproeer C."/>
            <person name="Pester M."/>
        </authorList>
    </citation>
    <scope>NUCLEOTIDE SEQUENCE</scope>
    <source>
        <strain evidence="9">DSM 110680</strain>
    </source>
</reference>
<dbReference type="Gene3D" id="2.60.40.1180">
    <property type="entry name" value="Golgi alpha-mannosidase II"/>
    <property type="match status" value="1"/>
</dbReference>
<dbReference type="SUPFAM" id="SSF51011">
    <property type="entry name" value="Glycosyl hydrolase domain"/>
    <property type="match status" value="1"/>
</dbReference>
<dbReference type="GO" id="GO:0046373">
    <property type="term" value="P:L-arabinose metabolic process"/>
    <property type="evidence" value="ECO:0007669"/>
    <property type="project" value="InterPro"/>
</dbReference>
<sequence length="657" mass="72934">MRLKATALVLILALLPLGLPGQSANAPVTIKVDAAHPGAAISPQMFGIFFEDINFGADGGLYPELVKNRSFEFSEPLAGWHEVMGFSKKGLDVPKGELDIRTDDPLNEHNPHYLRARAVEPGYSWWNAGFRGIGVKEGAEYRFSAYVRTHGPKSLNAVVNDENHKPVATGKLEGFSDHWKRYETVIRASATADKAQLVLSLDEPGAIDIDMVSLYPVDTWKQRPNGLRKDLVQLLYDMHPGFLRFPGGCIVEGRRLATRYRWKRTVGDLAERQTLVNRWNDEFDTRPAPDYFQSFGLGFYEYFQLAEDIGARPLPILNCGMACQFNSSETAAVEDLHEYIQDALDLIDFANGPVTTPWGKLRAAMGHPAPFHLTMIGVGNEQWGPRYLERYKVFAAALKAKHPEIKLVVSAGPFPTGEPFDSMWSNWRQLHADIVDEHYYMSPEWFLSNTARYDHYDRSGPKVFAGEYAAQSVGSTSPNNRNNWKTAISEAAFMTGLERNGDVVQMASYAPLLANINAWQWTPDAIWFDNLHSYGTPDYYVQKLFASNTGNRVVPSTPHSEDGLYTSAVVDDRSHELILKVVNYAPTARTSTIELAGAGASGSARVTTLATSDLTAENSFAHPQNVSPQAGSIDIKDGKISADLSPYSVTVFRVSMR</sequence>
<keyword evidence="5" id="KW-0378">Hydrolase</keyword>
<dbReference type="Pfam" id="PF06964">
    <property type="entry name" value="Alpha-L-AF_C"/>
    <property type="match status" value="1"/>
</dbReference>
<name>A0AAU7DIJ3_9BACT</name>
<dbReference type="GO" id="GO:0046556">
    <property type="term" value="F:alpha-L-arabinofuranosidase activity"/>
    <property type="evidence" value="ECO:0007669"/>
    <property type="project" value="UniProtKB-EC"/>
</dbReference>
<evidence type="ECO:0000256" key="2">
    <source>
        <dbReference type="ARBA" id="ARBA00007186"/>
    </source>
</evidence>
<dbReference type="Pfam" id="PF22848">
    <property type="entry name" value="ASD1_dom"/>
    <property type="match status" value="1"/>
</dbReference>
<dbReference type="InterPro" id="IPR055235">
    <property type="entry name" value="ASD1_cat"/>
</dbReference>
<gene>
    <name evidence="9" type="ORF">P8935_23505</name>
</gene>
<dbReference type="InterPro" id="IPR008979">
    <property type="entry name" value="Galactose-bd-like_sf"/>
</dbReference>
<evidence type="ECO:0000256" key="7">
    <source>
        <dbReference type="SAM" id="SignalP"/>
    </source>
</evidence>
<keyword evidence="4 7" id="KW-0732">Signal</keyword>
<keyword evidence="6" id="KW-0325">Glycoprotein</keyword>
<comment type="catalytic activity">
    <reaction evidence="1">
        <text>Hydrolysis of terminal non-reducing alpha-L-arabinofuranoside residues in alpha-L-arabinosides.</text>
        <dbReference type="EC" id="3.2.1.55"/>
    </reaction>
</comment>
<feature type="signal peptide" evidence="7">
    <location>
        <begin position="1"/>
        <end position="26"/>
    </location>
</feature>
<organism evidence="9">
    <name type="scientific">Telmatobacter sp. DSM 110680</name>
    <dbReference type="NCBI Taxonomy" id="3036704"/>
    <lineage>
        <taxon>Bacteria</taxon>
        <taxon>Pseudomonadati</taxon>
        <taxon>Acidobacteriota</taxon>
        <taxon>Terriglobia</taxon>
        <taxon>Terriglobales</taxon>
        <taxon>Acidobacteriaceae</taxon>
        <taxon>Telmatobacter</taxon>
    </lineage>
</organism>